<evidence type="ECO:0000313" key="2">
    <source>
        <dbReference type="Proteomes" id="UP000282311"/>
    </source>
</evidence>
<dbReference type="SUPFAM" id="SSF141571">
    <property type="entry name" value="Pentapeptide repeat-like"/>
    <property type="match status" value="1"/>
</dbReference>
<name>A0A3B0CCF2_9BACL</name>
<sequence length="309" mass="34162">MSKINLHELTAENCSIEKTDEEIKIWCSYDKGYAVSPQKYKSPVVIRAEVMTDSTNIRLLYDGGQLIFNWERNEEELRWCDPGTGKARSIAGAGKVPKNTWINLIWNIEVDNASVSVDGIERYRVIGDFSKVAGQIGIGSAMGSTVNVRSLSIAGTLTDEGTSIPEITEINDCLDRQKKILVNCADLSGSRFVTVKGEPLYFQEVTLAGTKITDANLSGLEIDGANLGGAYIHNIGPKMAPIDHPAYNPNARMEPVRFDRCDFNRSIMTNCDLSDIEITNCNISGLKINGILIEDLIREHEVKMLQDQS</sequence>
<dbReference type="InterPro" id="IPR001646">
    <property type="entry name" value="5peptide_repeat"/>
</dbReference>
<dbReference type="Gene3D" id="2.160.20.80">
    <property type="entry name" value="E3 ubiquitin-protein ligase SopA"/>
    <property type="match status" value="1"/>
</dbReference>
<dbReference type="Pfam" id="PF00805">
    <property type="entry name" value="Pentapeptide"/>
    <property type="match status" value="2"/>
</dbReference>
<comment type="caution">
    <text evidence="1">The sequence shown here is derived from an EMBL/GenBank/DDBJ whole genome shotgun (WGS) entry which is preliminary data.</text>
</comment>
<proteinExistence type="predicted"/>
<evidence type="ECO:0000313" key="1">
    <source>
        <dbReference type="EMBL" id="RKN83713.1"/>
    </source>
</evidence>
<keyword evidence="2" id="KW-1185">Reference proteome</keyword>
<dbReference type="OrthoDB" id="9786032at2"/>
<dbReference type="AlphaFoldDB" id="A0A3B0CCF2"/>
<organism evidence="1 2">
    <name type="scientific">Paenibacillus ginsengarvi</name>
    <dbReference type="NCBI Taxonomy" id="400777"/>
    <lineage>
        <taxon>Bacteria</taxon>
        <taxon>Bacillati</taxon>
        <taxon>Bacillota</taxon>
        <taxon>Bacilli</taxon>
        <taxon>Bacillales</taxon>
        <taxon>Paenibacillaceae</taxon>
        <taxon>Paenibacillus</taxon>
    </lineage>
</organism>
<dbReference type="Proteomes" id="UP000282311">
    <property type="component" value="Unassembled WGS sequence"/>
</dbReference>
<reference evidence="1 2" key="1">
    <citation type="journal article" date="2007" name="Int. J. Syst. Evol. Microbiol.">
        <title>Paenibacillus ginsengarvi sp. nov., isolated from soil from ginseng cultivation.</title>
        <authorList>
            <person name="Yoon M.H."/>
            <person name="Ten L.N."/>
            <person name="Im W.T."/>
        </authorList>
    </citation>
    <scope>NUCLEOTIDE SEQUENCE [LARGE SCALE GENOMIC DNA]</scope>
    <source>
        <strain evidence="1 2">KCTC 13059</strain>
    </source>
</reference>
<gene>
    <name evidence="1" type="ORF">D7M11_16045</name>
</gene>
<dbReference type="RefSeq" id="WP_120748257.1">
    <property type="nucleotide sequence ID" value="NZ_RBAH01000011.1"/>
</dbReference>
<protein>
    <submittedName>
        <fullName evidence="1">Pentapeptide repeat-containing protein</fullName>
    </submittedName>
</protein>
<dbReference type="EMBL" id="RBAH01000011">
    <property type="protein sequence ID" value="RKN83713.1"/>
    <property type="molecule type" value="Genomic_DNA"/>
</dbReference>
<accession>A0A3B0CCF2</accession>